<protein>
    <submittedName>
        <fullName evidence="2">Uncharacterized protein</fullName>
    </submittedName>
</protein>
<keyword evidence="1" id="KW-0040">ANK repeat</keyword>
<dbReference type="RefSeq" id="XP_024733900.1">
    <property type="nucleotide sequence ID" value="XM_024873500.1"/>
</dbReference>
<sequence length="61" mass="6726">ESIVRLLLDGSTDMEIRSQEGLMLLHCSIQNGYNIVISLLINRGADKTARTVSGQLILHFA</sequence>
<feature type="repeat" description="ANK" evidence="1">
    <location>
        <begin position="20"/>
        <end position="52"/>
    </location>
</feature>
<organism evidence="2 3">
    <name type="scientific">Hyaloscypha bicolor E</name>
    <dbReference type="NCBI Taxonomy" id="1095630"/>
    <lineage>
        <taxon>Eukaryota</taxon>
        <taxon>Fungi</taxon>
        <taxon>Dikarya</taxon>
        <taxon>Ascomycota</taxon>
        <taxon>Pezizomycotina</taxon>
        <taxon>Leotiomycetes</taxon>
        <taxon>Helotiales</taxon>
        <taxon>Hyaloscyphaceae</taxon>
        <taxon>Hyaloscypha</taxon>
        <taxon>Hyaloscypha bicolor</taxon>
    </lineage>
</organism>
<accession>A0A2J6T1V4</accession>
<gene>
    <name evidence="2" type="ORF">K444DRAFT_512832</name>
</gene>
<dbReference type="GeneID" id="36581580"/>
<dbReference type="InParanoid" id="A0A2J6T1V4"/>
<dbReference type="PROSITE" id="PS50088">
    <property type="entry name" value="ANK_REPEAT"/>
    <property type="match status" value="1"/>
</dbReference>
<keyword evidence="3" id="KW-1185">Reference proteome</keyword>
<dbReference type="STRING" id="1095630.A0A2J6T1V4"/>
<proteinExistence type="predicted"/>
<feature type="non-terminal residue" evidence="2">
    <location>
        <position position="1"/>
    </location>
</feature>
<dbReference type="EMBL" id="KZ613847">
    <property type="protein sequence ID" value="PMD56996.1"/>
    <property type="molecule type" value="Genomic_DNA"/>
</dbReference>
<evidence type="ECO:0000256" key="1">
    <source>
        <dbReference type="PROSITE-ProRule" id="PRU00023"/>
    </source>
</evidence>
<feature type="non-terminal residue" evidence="2">
    <location>
        <position position="61"/>
    </location>
</feature>
<reference evidence="2 3" key="1">
    <citation type="submission" date="2016-04" db="EMBL/GenBank/DDBJ databases">
        <title>A degradative enzymes factory behind the ericoid mycorrhizal symbiosis.</title>
        <authorList>
            <consortium name="DOE Joint Genome Institute"/>
            <person name="Martino E."/>
            <person name="Morin E."/>
            <person name="Grelet G."/>
            <person name="Kuo A."/>
            <person name="Kohler A."/>
            <person name="Daghino S."/>
            <person name="Barry K."/>
            <person name="Choi C."/>
            <person name="Cichocki N."/>
            <person name="Clum A."/>
            <person name="Copeland A."/>
            <person name="Hainaut M."/>
            <person name="Haridas S."/>
            <person name="Labutti K."/>
            <person name="Lindquist E."/>
            <person name="Lipzen A."/>
            <person name="Khouja H.-R."/>
            <person name="Murat C."/>
            <person name="Ohm R."/>
            <person name="Olson A."/>
            <person name="Spatafora J."/>
            <person name="Veneault-Fourrey C."/>
            <person name="Henrissat B."/>
            <person name="Grigoriev I."/>
            <person name="Martin F."/>
            <person name="Perotto S."/>
        </authorList>
    </citation>
    <scope>NUCLEOTIDE SEQUENCE [LARGE SCALE GENOMIC DNA]</scope>
    <source>
        <strain evidence="2 3">E</strain>
    </source>
</reference>
<evidence type="ECO:0000313" key="3">
    <source>
        <dbReference type="Proteomes" id="UP000235371"/>
    </source>
</evidence>
<dbReference type="InterPro" id="IPR036770">
    <property type="entry name" value="Ankyrin_rpt-contain_sf"/>
</dbReference>
<dbReference type="Proteomes" id="UP000235371">
    <property type="component" value="Unassembled WGS sequence"/>
</dbReference>
<evidence type="ECO:0000313" key="2">
    <source>
        <dbReference type="EMBL" id="PMD56996.1"/>
    </source>
</evidence>
<dbReference type="Pfam" id="PF12796">
    <property type="entry name" value="Ank_2"/>
    <property type="match status" value="1"/>
</dbReference>
<dbReference type="AlphaFoldDB" id="A0A2J6T1V4"/>
<dbReference type="SUPFAM" id="SSF48403">
    <property type="entry name" value="Ankyrin repeat"/>
    <property type="match status" value="1"/>
</dbReference>
<dbReference type="Gene3D" id="1.25.40.20">
    <property type="entry name" value="Ankyrin repeat-containing domain"/>
    <property type="match status" value="1"/>
</dbReference>
<name>A0A2J6T1V4_9HELO</name>
<dbReference type="OrthoDB" id="3552069at2759"/>
<dbReference type="InterPro" id="IPR002110">
    <property type="entry name" value="Ankyrin_rpt"/>
</dbReference>